<dbReference type="GO" id="GO:0005834">
    <property type="term" value="C:heterotrimeric G-protein complex"/>
    <property type="evidence" value="ECO:0007669"/>
    <property type="project" value="TreeGrafter"/>
</dbReference>
<dbReference type="GO" id="GO:0031683">
    <property type="term" value="F:G-protein beta/gamma-subunit complex binding"/>
    <property type="evidence" value="ECO:0007669"/>
    <property type="project" value="InterPro"/>
</dbReference>
<accession>A0A8S1GXZ6</accession>
<evidence type="ECO:0000256" key="5">
    <source>
        <dbReference type="PIRSR" id="PIRSR601019-2"/>
    </source>
</evidence>
<dbReference type="GO" id="GO:0007606">
    <property type="term" value="P:sensory perception of chemical stimulus"/>
    <property type="evidence" value="ECO:0007669"/>
    <property type="project" value="TreeGrafter"/>
</dbReference>
<dbReference type="SMART" id="SM00275">
    <property type="entry name" value="G_alpha"/>
    <property type="match status" value="1"/>
</dbReference>
<dbReference type="GO" id="GO:0007191">
    <property type="term" value="P:adenylate cyclase-activating dopamine receptor signaling pathway"/>
    <property type="evidence" value="ECO:0007669"/>
    <property type="project" value="TreeGrafter"/>
</dbReference>
<proteinExistence type="predicted"/>
<gene>
    <name evidence="6" type="ORF">CAUJ_LOCUS3682</name>
</gene>
<sequence>MGAACSCEQDSDDSVVVGKDSSKKSDIIHFFMLGIEGAGKTTIIRQLKCLCTQKPNNYQMYDENWKLVPTEKVFASSELDDLKKVVRINLIIALASLAERTMVRGAIIQNKAAMEKIMSKSEEIHHSGKDIYDFHNRIETVFGDHIVELLADPEIAKTLEHMNSTVGLKVEDGTLYFIKESSKILNIFNDAYQLSPDDIVHVRKPTVTFKSYRFRIKQLRVEIHDMGGQKTELVKVPEFMKQFLTSDGHCFLLYVSSMAGFHEPDKENRDKTVLDKSLKIMDIVLTLDGVDECSLMLFINKQDRFEEIVREKSRTVEGQEEINRLLGKYVREGKKQKSENFEHLKDAVATRFKEVIKPRRKGNSSKGYYIK</sequence>
<keyword evidence="2 4" id="KW-0342">GTP-binding</keyword>
<dbReference type="Gene3D" id="1.10.400.10">
    <property type="entry name" value="GI Alpha 1, domain 2-like"/>
    <property type="match status" value="1"/>
</dbReference>
<dbReference type="InterPro" id="IPR001019">
    <property type="entry name" value="Gprotein_alpha_su"/>
</dbReference>
<keyword evidence="5" id="KW-0479">Metal-binding</keyword>
<name>A0A8S1GXZ6_9PELO</name>
<dbReference type="PROSITE" id="PS51882">
    <property type="entry name" value="G_ALPHA"/>
    <property type="match status" value="1"/>
</dbReference>
<evidence type="ECO:0000313" key="7">
    <source>
        <dbReference type="Proteomes" id="UP000835052"/>
    </source>
</evidence>
<reference evidence="6" key="1">
    <citation type="submission" date="2020-10" db="EMBL/GenBank/DDBJ databases">
        <authorList>
            <person name="Kikuchi T."/>
        </authorList>
    </citation>
    <scope>NUCLEOTIDE SEQUENCE</scope>
    <source>
        <strain evidence="6">NKZ352</strain>
    </source>
</reference>
<feature type="binding site" evidence="5">
    <location>
        <position position="41"/>
    </location>
    <ligand>
        <name>Mg(2+)</name>
        <dbReference type="ChEBI" id="CHEBI:18420"/>
    </ligand>
</feature>
<keyword evidence="5" id="KW-0460">Magnesium</keyword>
<feature type="binding site" evidence="5">
    <location>
        <position position="206"/>
    </location>
    <ligand>
        <name>Mg(2+)</name>
        <dbReference type="ChEBI" id="CHEBI:18420"/>
    </ligand>
</feature>
<dbReference type="SUPFAM" id="SSF52540">
    <property type="entry name" value="P-loop containing nucleoside triphosphate hydrolases"/>
    <property type="match status" value="1"/>
</dbReference>
<evidence type="ECO:0000313" key="6">
    <source>
        <dbReference type="EMBL" id="CAD6187763.1"/>
    </source>
</evidence>
<dbReference type="GO" id="GO:0046872">
    <property type="term" value="F:metal ion binding"/>
    <property type="evidence" value="ECO:0007669"/>
    <property type="project" value="UniProtKB-KW"/>
</dbReference>
<dbReference type="Pfam" id="PF00503">
    <property type="entry name" value="G-alpha"/>
    <property type="match status" value="1"/>
</dbReference>
<dbReference type="GO" id="GO:0005525">
    <property type="term" value="F:GTP binding"/>
    <property type="evidence" value="ECO:0007669"/>
    <property type="project" value="UniProtKB-KW"/>
</dbReference>
<comment type="caution">
    <text evidence="6">The sequence shown here is derived from an EMBL/GenBank/DDBJ whole genome shotgun (WGS) entry which is preliminary data.</text>
</comment>
<dbReference type="AlphaFoldDB" id="A0A8S1GXZ6"/>
<dbReference type="GO" id="GO:0001664">
    <property type="term" value="F:G protein-coupled receptor binding"/>
    <property type="evidence" value="ECO:0007669"/>
    <property type="project" value="TreeGrafter"/>
</dbReference>
<feature type="binding site" evidence="4">
    <location>
        <begin position="225"/>
        <end position="229"/>
    </location>
    <ligand>
        <name>GTP</name>
        <dbReference type="ChEBI" id="CHEBI:37565"/>
    </ligand>
</feature>
<feature type="binding site" evidence="4">
    <location>
        <begin position="300"/>
        <end position="303"/>
    </location>
    <ligand>
        <name>GTP</name>
        <dbReference type="ChEBI" id="CHEBI:37565"/>
    </ligand>
</feature>
<dbReference type="GO" id="GO:0005737">
    <property type="term" value="C:cytoplasm"/>
    <property type="evidence" value="ECO:0007669"/>
    <property type="project" value="TreeGrafter"/>
</dbReference>
<dbReference type="GO" id="GO:0003924">
    <property type="term" value="F:GTPase activity"/>
    <property type="evidence" value="ECO:0007669"/>
    <property type="project" value="InterPro"/>
</dbReference>
<dbReference type="Proteomes" id="UP000835052">
    <property type="component" value="Unassembled WGS sequence"/>
</dbReference>
<keyword evidence="3" id="KW-0807">Transducer</keyword>
<evidence type="ECO:0000256" key="2">
    <source>
        <dbReference type="ARBA" id="ARBA00023134"/>
    </source>
</evidence>
<dbReference type="Gene3D" id="3.40.50.300">
    <property type="entry name" value="P-loop containing nucleotide triphosphate hydrolases"/>
    <property type="match status" value="1"/>
</dbReference>
<organism evidence="6 7">
    <name type="scientific">Caenorhabditis auriculariae</name>
    <dbReference type="NCBI Taxonomy" id="2777116"/>
    <lineage>
        <taxon>Eukaryota</taxon>
        <taxon>Metazoa</taxon>
        <taxon>Ecdysozoa</taxon>
        <taxon>Nematoda</taxon>
        <taxon>Chromadorea</taxon>
        <taxon>Rhabditida</taxon>
        <taxon>Rhabditina</taxon>
        <taxon>Rhabditomorpha</taxon>
        <taxon>Rhabditoidea</taxon>
        <taxon>Rhabditidae</taxon>
        <taxon>Peloderinae</taxon>
        <taxon>Caenorhabditis</taxon>
    </lineage>
</organism>
<dbReference type="OrthoDB" id="5788414at2759"/>
<dbReference type="PANTHER" id="PTHR10218:SF194">
    <property type="entry name" value="G PROTEIN, ALPHA SUBUNIT"/>
    <property type="match status" value="1"/>
</dbReference>
<evidence type="ECO:0000256" key="3">
    <source>
        <dbReference type="ARBA" id="ARBA00023224"/>
    </source>
</evidence>
<protein>
    <submittedName>
        <fullName evidence="6">Uncharacterized protein</fullName>
    </submittedName>
</protein>
<dbReference type="EMBL" id="CAJGYM010000007">
    <property type="protein sequence ID" value="CAD6187763.1"/>
    <property type="molecule type" value="Genomic_DNA"/>
</dbReference>
<keyword evidence="7" id="KW-1185">Reference proteome</keyword>
<keyword evidence="1 4" id="KW-0547">Nucleotide-binding</keyword>
<dbReference type="PRINTS" id="PR00318">
    <property type="entry name" value="GPROTEINA"/>
</dbReference>
<dbReference type="PANTHER" id="PTHR10218">
    <property type="entry name" value="GTP-BINDING PROTEIN ALPHA SUBUNIT"/>
    <property type="match status" value="1"/>
</dbReference>
<dbReference type="InterPro" id="IPR027417">
    <property type="entry name" value="P-loop_NTPase"/>
</dbReference>
<dbReference type="InterPro" id="IPR011025">
    <property type="entry name" value="GproteinA_insert"/>
</dbReference>
<evidence type="ECO:0000256" key="1">
    <source>
        <dbReference type="ARBA" id="ARBA00022741"/>
    </source>
</evidence>
<evidence type="ECO:0000256" key="4">
    <source>
        <dbReference type="PIRSR" id="PIRSR601019-1"/>
    </source>
</evidence>